<feature type="compositionally biased region" description="Low complexity" evidence="1">
    <location>
        <begin position="54"/>
        <end position="70"/>
    </location>
</feature>
<feature type="compositionally biased region" description="Low complexity" evidence="1">
    <location>
        <begin position="383"/>
        <end position="394"/>
    </location>
</feature>
<organism evidence="2 3">
    <name type="scientific">Mycosarcoma maydis</name>
    <name type="common">Corn smut fungus</name>
    <name type="synonym">Ustilago maydis</name>
    <dbReference type="NCBI Taxonomy" id="5270"/>
    <lineage>
        <taxon>Eukaryota</taxon>
        <taxon>Fungi</taxon>
        <taxon>Dikarya</taxon>
        <taxon>Basidiomycota</taxon>
        <taxon>Ustilaginomycotina</taxon>
        <taxon>Ustilaginomycetes</taxon>
        <taxon>Ustilaginales</taxon>
        <taxon>Ustilaginaceae</taxon>
        <taxon>Mycosarcoma</taxon>
    </lineage>
</organism>
<accession>A0A0D1E5J8</accession>
<feature type="compositionally biased region" description="Polar residues" evidence="1">
    <location>
        <begin position="300"/>
        <end position="312"/>
    </location>
</feature>
<gene>
    <name evidence="2" type="ORF">UMAG_01179</name>
</gene>
<protein>
    <submittedName>
        <fullName evidence="2">Uncharacterized protein</fullName>
    </submittedName>
</protein>
<feature type="compositionally biased region" description="Low complexity" evidence="1">
    <location>
        <begin position="585"/>
        <end position="596"/>
    </location>
</feature>
<feature type="region of interest" description="Disordered" evidence="1">
    <location>
        <begin position="1"/>
        <end position="194"/>
    </location>
</feature>
<evidence type="ECO:0000313" key="2">
    <source>
        <dbReference type="EMBL" id="KIS71279.1"/>
    </source>
</evidence>
<feature type="compositionally biased region" description="Basic and acidic residues" evidence="1">
    <location>
        <begin position="546"/>
        <end position="555"/>
    </location>
</feature>
<dbReference type="AlphaFoldDB" id="A0A0D1E5J8"/>
<dbReference type="InParanoid" id="A0A0D1E5J8"/>
<dbReference type="OrthoDB" id="2555881at2759"/>
<evidence type="ECO:0000256" key="1">
    <source>
        <dbReference type="SAM" id="MobiDB-lite"/>
    </source>
</evidence>
<dbReference type="GeneID" id="23562277"/>
<dbReference type="RefSeq" id="XP_011387121.1">
    <property type="nucleotide sequence ID" value="XM_011388819.1"/>
</dbReference>
<dbReference type="Proteomes" id="UP000000561">
    <property type="component" value="Chromosome 2"/>
</dbReference>
<proteinExistence type="predicted"/>
<feature type="compositionally biased region" description="Polar residues" evidence="1">
    <location>
        <begin position="395"/>
        <end position="404"/>
    </location>
</feature>
<dbReference type="eggNOG" id="ENOG502RC4Z">
    <property type="taxonomic scope" value="Eukaryota"/>
</dbReference>
<name>A0A0D1E5J8_MYCMD</name>
<feature type="region of interest" description="Disordered" evidence="1">
    <location>
        <begin position="300"/>
        <end position="332"/>
    </location>
</feature>
<dbReference type="EMBL" id="CM003141">
    <property type="protein sequence ID" value="KIS71279.1"/>
    <property type="molecule type" value="Genomic_DNA"/>
</dbReference>
<dbReference type="KEGG" id="uma:UMAG_01179"/>
<sequence length="762" mass="80917">MPRTRTPKTTTESRDASADESDTTLDRTSSTQNRRTRKRPAQPAQEISTDRPSSRAASRSQSEAAERPASTTDSDPAERHSLAARHRHGERGTAGDAALATSLTFETPDEARDRLSSMRSNSSNSATSVRSAPSHRSVRNTRSSTELRPSADQLAQDGYGTSSAMRQGSPNRSFSTRYIDDLTSPDSTNADDVPMMPLQTRSQQADGNSFRPLTISTQNMTVQPQNVSPYSATTPLARSNSNMSPPRPTRSLPRRRASARTQNRPLLSSSNHASSSYLLRSRSTSSSNILAPSNSTANILASGHSRQNSTNGCVPPGGGFDPSYLPPSGSLTPRTPLAEIPLWLADMRSLSRRSSISSSSFMEREDLSNASRTFPTRHVRTVSTSSSSGPSSPGATRNGSTSPAVSFRRSLRGSRPRQSDENARISPSPSYFGESDALPSPSPSSIRGEMTPLDESLDPNASLSSGVIHLGTSSPSTPSVHLQQASSPAMSTRSRTLNRTGSIRGRRLTNPLNTPVSADSLGFSHDAVRTQQSDPPSAFHQARSSAQERRTRNSVDQRAGTLLERRAATAAAAGAAPCTPVNAARGSSRSSSRTSSPAHGTRASRRRSTAAEGQKSSTLEGSASGPRPGYLPPLQIPSIRLARNSGPMTADASTISSMIPERAIEEQAHDQHAAQLEPISPSAFSEMTSLTQGSTASESINSANGMPATPSSSVSTLDPLAQSIMHDASVIEAEASDVSRRTPRKNPHASRDAELAEDALGF</sequence>
<feature type="compositionally biased region" description="Low complexity" evidence="1">
    <location>
        <begin position="266"/>
        <end position="279"/>
    </location>
</feature>
<dbReference type="OMA" id="TISTQNM"/>
<feature type="region of interest" description="Disordered" evidence="1">
    <location>
        <begin position="731"/>
        <end position="762"/>
    </location>
</feature>
<feature type="compositionally biased region" description="Polar residues" evidence="1">
    <location>
        <begin position="459"/>
        <end position="501"/>
    </location>
</feature>
<reference evidence="2 3" key="1">
    <citation type="journal article" date="2006" name="Nature">
        <title>Insights from the genome of the biotrophic fungal plant pathogen Ustilago maydis.</title>
        <authorList>
            <person name="Kamper J."/>
            <person name="Kahmann R."/>
            <person name="Bolker M."/>
            <person name="Ma L.J."/>
            <person name="Brefort T."/>
            <person name="Saville B.J."/>
            <person name="Banuett F."/>
            <person name="Kronstad J.W."/>
            <person name="Gold S.E."/>
            <person name="Muller O."/>
            <person name="Perlin M.H."/>
            <person name="Wosten H.A."/>
            <person name="de Vries R."/>
            <person name="Ruiz-Herrera J."/>
            <person name="Reynaga-Pena C.G."/>
            <person name="Snetselaar K."/>
            <person name="McCann M."/>
            <person name="Perez-Martin J."/>
            <person name="Feldbrugge M."/>
            <person name="Basse C.W."/>
            <person name="Steinberg G."/>
            <person name="Ibeas J.I."/>
            <person name="Holloman W."/>
            <person name="Guzman P."/>
            <person name="Farman M."/>
            <person name="Stajich J.E."/>
            <person name="Sentandreu R."/>
            <person name="Gonzalez-Prieto J.M."/>
            <person name="Kennell J.C."/>
            <person name="Molina L."/>
            <person name="Schirawski J."/>
            <person name="Mendoza-Mendoza A."/>
            <person name="Greilinger D."/>
            <person name="Munch K."/>
            <person name="Rossel N."/>
            <person name="Scherer M."/>
            <person name="Vranes M."/>
            <person name="Ladendorf O."/>
            <person name="Vincon V."/>
            <person name="Fuchs U."/>
            <person name="Sandrock B."/>
            <person name="Meng S."/>
            <person name="Ho E.C."/>
            <person name="Cahill M.J."/>
            <person name="Boyce K.J."/>
            <person name="Klose J."/>
            <person name="Klosterman S.J."/>
            <person name="Deelstra H.J."/>
            <person name="Ortiz-Castellanos L."/>
            <person name="Li W."/>
            <person name="Sanchez-Alonso P."/>
            <person name="Schreier P.H."/>
            <person name="Hauser-Hahn I."/>
            <person name="Vaupel M."/>
            <person name="Koopmann E."/>
            <person name="Friedrich G."/>
            <person name="Voss H."/>
            <person name="Schluter T."/>
            <person name="Margolis J."/>
            <person name="Platt D."/>
            <person name="Swimmer C."/>
            <person name="Gnirke A."/>
            <person name="Chen F."/>
            <person name="Vysotskaia V."/>
            <person name="Mannhaupt G."/>
            <person name="Guldener U."/>
            <person name="Munsterkotter M."/>
            <person name="Haase D."/>
            <person name="Oesterheld M."/>
            <person name="Mewes H.W."/>
            <person name="Mauceli E.W."/>
            <person name="DeCaprio D."/>
            <person name="Wade C.M."/>
            <person name="Butler J."/>
            <person name="Young S."/>
            <person name="Jaffe D.B."/>
            <person name="Calvo S."/>
            <person name="Nusbaum C."/>
            <person name="Galagan J."/>
            <person name="Birren B.W."/>
        </authorList>
    </citation>
    <scope>NUCLEOTIDE SEQUENCE [LARGE SCALE GENOMIC DNA]</scope>
    <source>
        <strain evidence="3">DSM 14603 / FGSC 9021 / UM521</strain>
    </source>
</reference>
<feature type="compositionally biased region" description="Polar residues" evidence="1">
    <location>
        <begin position="159"/>
        <end position="176"/>
    </location>
</feature>
<dbReference type="VEuPathDB" id="FungiDB:UMAG_01179"/>
<evidence type="ECO:0000313" key="3">
    <source>
        <dbReference type="Proteomes" id="UP000000561"/>
    </source>
</evidence>
<feature type="compositionally biased region" description="Polar residues" evidence="1">
    <location>
        <begin position="219"/>
        <end position="243"/>
    </location>
</feature>
<feature type="compositionally biased region" description="Low complexity" evidence="1">
    <location>
        <begin position="117"/>
        <end position="134"/>
    </location>
</feature>
<feature type="region of interest" description="Disordered" evidence="1">
    <location>
        <begin position="219"/>
        <end position="279"/>
    </location>
</feature>
<feature type="region of interest" description="Disordered" evidence="1">
    <location>
        <begin position="354"/>
        <end position="634"/>
    </location>
</feature>
<keyword evidence="3" id="KW-1185">Reference proteome</keyword>